<name>A0A812YAG7_SYMPI</name>
<feature type="region of interest" description="Disordered" evidence="1">
    <location>
        <begin position="1"/>
        <end position="73"/>
    </location>
</feature>
<accession>A0A812YAG7</accession>
<keyword evidence="3" id="KW-1185">Reference proteome</keyword>
<evidence type="ECO:0000313" key="2">
    <source>
        <dbReference type="EMBL" id="CAE7769121.1"/>
    </source>
</evidence>
<evidence type="ECO:0000256" key="1">
    <source>
        <dbReference type="SAM" id="MobiDB-lite"/>
    </source>
</evidence>
<proteinExistence type="predicted"/>
<comment type="caution">
    <text evidence="2">The sequence shown here is derived from an EMBL/GenBank/DDBJ whole genome shotgun (WGS) entry which is preliminary data.</text>
</comment>
<protein>
    <submittedName>
        <fullName evidence="2">Uncharacterized protein</fullName>
    </submittedName>
</protein>
<dbReference type="EMBL" id="CAJNIZ010047504">
    <property type="protein sequence ID" value="CAE7769121.1"/>
    <property type="molecule type" value="Genomic_DNA"/>
</dbReference>
<sequence length="190" mass="19936">MTHCDFTPQQPSSPRAHPPAPAPRRLRLLTLPRTVQEKQHSAIESRHCSDSSVPRFSCGDASPSVVPEASDADGTETWDGMSAMMPRSSGAGAAKGHGVLLGSVPRSLHQETGIMPGSPDMVGVDGSNMPRIISRSSSTDSVKGASLAVKHVTSGDHPVLGRRDGCCRHAAFHSGSTSKTWAIEHNAPAC</sequence>
<feature type="compositionally biased region" description="Basic and acidic residues" evidence="1">
    <location>
        <begin position="35"/>
        <end position="49"/>
    </location>
</feature>
<dbReference type="AlphaFoldDB" id="A0A812YAG7"/>
<organism evidence="2 3">
    <name type="scientific">Symbiodinium pilosum</name>
    <name type="common">Dinoflagellate</name>
    <dbReference type="NCBI Taxonomy" id="2952"/>
    <lineage>
        <taxon>Eukaryota</taxon>
        <taxon>Sar</taxon>
        <taxon>Alveolata</taxon>
        <taxon>Dinophyceae</taxon>
        <taxon>Suessiales</taxon>
        <taxon>Symbiodiniaceae</taxon>
        <taxon>Symbiodinium</taxon>
    </lineage>
</organism>
<evidence type="ECO:0000313" key="3">
    <source>
        <dbReference type="Proteomes" id="UP000649617"/>
    </source>
</evidence>
<reference evidence="2" key="1">
    <citation type="submission" date="2021-02" db="EMBL/GenBank/DDBJ databases">
        <authorList>
            <person name="Dougan E. K."/>
            <person name="Rhodes N."/>
            <person name="Thang M."/>
            <person name="Chan C."/>
        </authorList>
    </citation>
    <scope>NUCLEOTIDE SEQUENCE</scope>
</reference>
<gene>
    <name evidence="2" type="ORF">SPIL2461_LOCUS22614</name>
</gene>
<dbReference type="Proteomes" id="UP000649617">
    <property type="component" value="Unassembled WGS sequence"/>
</dbReference>